<evidence type="ECO:0000256" key="5">
    <source>
        <dbReference type="ARBA" id="ARBA00022617"/>
    </source>
</evidence>
<accession>A0ABW3LSL7</accession>
<keyword evidence="14" id="KW-1185">Reference proteome</keyword>
<dbReference type="EMBL" id="JBHTKJ010000073">
    <property type="protein sequence ID" value="MFD1040519.1"/>
    <property type="molecule type" value="Genomic_DNA"/>
</dbReference>
<evidence type="ECO:0000256" key="6">
    <source>
        <dbReference type="ARBA" id="ARBA00022692"/>
    </source>
</evidence>
<keyword evidence="4 12" id="KW-1003">Cell membrane</keyword>
<feature type="transmembrane region" description="Helical" evidence="12">
    <location>
        <begin position="208"/>
        <end position="227"/>
    </location>
</feature>
<evidence type="ECO:0000313" key="14">
    <source>
        <dbReference type="Proteomes" id="UP001597040"/>
    </source>
</evidence>
<comment type="similarity">
    <text evidence="2 12">Belongs to the cytochrome ubiquinol oxidase subunit 1 family.</text>
</comment>
<name>A0ABW3LSL7_9BACI</name>
<evidence type="ECO:0000256" key="4">
    <source>
        <dbReference type="ARBA" id="ARBA00022475"/>
    </source>
</evidence>
<feature type="transmembrane region" description="Helical" evidence="12">
    <location>
        <begin position="83"/>
        <end position="106"/>
    </location>
</feature>
<reference evidence="14" key="1">
    <citation type="journal article" date="2019" name="Int. J. Syst. Evol. Microbiol.">
        <title>The Global Catalogue of Microorganisms (GCM) 10K type strain sequencing project: providing services to taxonomists for standard genome sequencing and annotation.</title>
        <authorList>
            <consortium name="The Broad Institute Genomics Platform"/>
            <consortium name="The Broad Institute Genome Sequencing Center for Infectious Disease"/>
            <person name="Wu L."/>
            <person name="Ma J."/>
        </authorList>
    </citation>
    <scope>NUCLEOTIDE SEQUENCE [LARGE SCALE GENOMIC DNA]</scope>
    <source>
        <strain evidence="14">CCUG 56754</strain>
    </source>
</reference>
<gene>
    <name evidence="13" type="ORF">ACFQ3N_19255</name>
</gene>
<keyword evidence="9 12" id="KW-1133">Transmembrane helix</keyword>
<keyword evidence="5 12" id="KW-0349">Heme</keyword>
<dbReference type="PANTHER" id="PTHR30365">
    <property type="entry name" value="CYTOCHROME D UBIQUINOL OXIDASE"/>
    <property type="match status" value="1"/>
</dbReference>
<comment type="caution">
    <text evidence="13">The sequence shown here is derived from an EMBL/GenBank/DDBJ whole genome shotgun (WGS) entry which is preliminary data.</text>
</comment>
<sequence>MLTLLTLSFHIIYATVGVGIPLLIMIAQWVGIKKNDEHYILMARRWARGFVVTVAVGVVTGTAIGLQLSLLWPNFMELAGNVIALPLFMEVFAFFFEAIFLGIYLYTWDRFEDQRKHLMLLIPVAIGAAMSAFFITTVNGFMNAPQGFDFANGAFTNVNPIYAMFNAATPTKVSHVVVTAFMTSAFILASIASFRLVRGSNHIYYKKALYLTMKVGLVFAIAAALIGDFSGKYLAEYQPEKLAAAEWHFETEGYAPLVLFGVLDEDNEAQYAIKIPYALSILGHGSPSAEIIGLNDFPEDETPPLFIHYLFDLMVTIGMGMVALALVYWIGVKRGWAFVSTKPFRWLLVLGGPLSILAIEAGWWMAEFGRQPWILRGIMLTSEAATSSEHVDLMLILFAGLYFILGVGTVVILRRMFRNNPVEKELSEQGGGET</sequence>
<evidence type="ECO:0000256" key="2">
    <source>
        <dbReference type="ARBA" id="ARBA00009819"/>
    </source>
</evidence>
<dbReference type="InterPro" id="IPR002585">
    <property type="entry name" value="Cyt-d_ubiquinol_oxidase_su_1"/>
</dbReference>
<feature type="transmembrane region" description="Helical" evidence="12">
    <location>
        <begin position="173"/>
        <end position="196"/>
    </location>
</feature>
<dbReference type="Pfam" id="PF01654">
    <property type="entry name" value="Cyt_bd_oxida_I"/>
    <property type="match status" value="1"/>
</dbReference>
<feature type="transmembrane region" description="Helical" evidence="12">
    <location>
        <begin position="393"/>
        <end position="413"/>
    </location>
</feature>
<evidence type="ECO:0000256" key="11">
    <source>
        <dbReference type="ARBA" id="ARBA00023136"/>
    </source>
</evidence>
<feature type="transmembrane region" description="Helical" evidence="12">
    <location>
        <begin position="12"/>
        <end position="30"/>
    </location>
</feature>
<evidence type="ECO:0000256" key="8">
    <source>
        <dbReference type="ARBA" id="ARBA00022982"/>
    </source>
</evidence>
<protein>
    <submittedName>
        <fullName evidence="13">Cytochrome ubiquinol oxidase subunit I</fullName>
    </submittedName>
</protein>
<evidence type="ECO:0000256" key="1">
    <source>
        <dbReference type="ARBA" id="ARBA00004651"/>
    </source>
</evidence>
<evidence type="ECO:0000256" key="9">
    <source>
        <dbReference type="ARBA" id="ARBA00022989"/>
    </source>
</evidence>
<organism evidence="13 14">
    <name type="scientific">Virgibacillus byunsanensis</name>
    <dbReference type="NCBI Taxonomy" id="570945"/>
    <lineage>
        <taxon>Bacteria</taxon>
        <taxon>Bacillati</taxon>
        <taxon>Bacillota</taxon>
        <taxon>Bacilli</taxon>
        <taxon>Bacillales</taxon>
        <taxon>Bacillaceae</taxon>
        <taxon>Virgibacillus</taxon>
    </lineage>
</organism>
<keyword evidence="8 12" id="KW-0249">Electron transport</keyword>
<keyword evidence="10 12" id="KW-0408">Iron</keyword>
<evidence type="ECO:0000256" key="10">
    <source>
        <dbReference type="ARBA" id="ARBA00023004"/>
    </source>
</evidence>
<feature type="transmembrane region" description="Helical" evidence="12">
    <location>
        <begin position="344"/>
        <end position="366"/>
    </location>
</feature>
<keyword evidence="11 12" id="KW-0472">Membrane</keyword>
<feature type="transmembrane region" description="Helical" evidence="12">
    <location>
        <begin position="50"/>
        <end position="71"/>
    </location>
</feature>
<keyword evidence="3 12" id="KW-0813">Transport</keyword>
<keyword evidence="7 12" id="KW-0479">Metal-binding</keyword>
<evidence type="ECO:0000256" key="3">
    <source>
        <dbReference type="ARBA" id="ARBA00022448"/>
    </source>
</evidence>
<proteinExistence type="inferred from homology"/>
<feature type="transmembrane region" description="Helical" evidence="12">
    <location>
        <begin position="306"/>
        <end position="332"/>
    </location>
</feature>
<evidence type="ECO:0000313" key="13">
    <source>
        <dbReference type="EMBL" id="MFD1040519.1"/>
    </source>
</evidence>
<evidence type="ECO:0000256" key="12">
    <source>
        <dbReference type="PIRNR" id="PIRNR006446"/>
    </source>
</evidence>
<comment type="subcellular location">
    <subcellularLocation>
        <location evidence="1">Cell membrane</location>
        <topology evidence="1">Multi-pass membrane protein</topology>
    </subcellularLocation>
</comment>
<dbReference type="PANTHER" id="PTHR30365:SF14">
    <property type="entry name" value="CYTOCHROME BD MENAQUINOL OXIDASE SUBUNIT I-RELATED"/>
    <property type="match status" value="1"/>
</dbReference>
<dbReference type="Proteomes" id="UP001597040">
    <property type="component" value="Unassembled WGS sequence"/>
</dbReference>
<evidence type="ECO:0000256" key="7">
    <source>
        <dbReference type="ARBA" id="ARBA00022723"/>
    </source>
</evidence>
<dbReference type="RefSeq" id="WP_390364781.1">
    <property type="nucleotide sequence ID" value="NZ_JBHTKJ010000073.1"/>
</dbReference>
<keyword evidence="6 12" id="KW-0812">Transmembrane</keyword>
<dbReference type="PIRSF" id="PIRSF006446">
    <property type="entry name" value="Cyt_quinol_oxidase_1"/>
    <property type="match status" value="1"/>
</dbReference>
<feature type="transmembrane region" description="Helical" evidence="12">
    <location>
        <begin position="118"/>
        <end position="142"/>
    </location>
</feature>